<protein>
    <submittedName>
        <fullName evidence="2">Uncharacterized protein</fullName>
    </submittedName>
</protein>
<dbReference type="OrthoDB" id="719440at2759"/>
<proteinExistence type="predicted"/>
<feature type="compositionally biased region" description="Basic and acidic residues" evidence="1">
    <location>
        <begin position="1"/>
        <end position="11"/>
    </location>
</feature>
<name>A0A3B6Q8Y5_WHEAT</name>
<reference evidence="2" key="1">
    <citation type="submission" date="2018-08" db="EMBL/GenBank/DDBJ databases">
        <authorList>
            <person name="Rossello M."/>
        </authorList>
    </citation>
    <scope>NUCLEOTIDE SEQUENCE [LARGE SCALE GENOMIC DNA]</scope>
    <source>
        <strain evidence="2">cv. Chinese Spring</strain>
    </source>
</reference>
<reference evidence="2" key="2">
    <citation type="submission" date="2018-10" db="UniProtKB">
        <authorList>
            <consortium name="EnsemblPlants"/>
        </authorList>
    </citation>
    <scope>IDENTIFICATION</scope>
</reference>
<dbReference type="AlphaFoldDB" id="A0A3B6Q8Y5"/>
<dbReference type="Gramene" id="TraesCS6D03G0043100.1">
    <property type="protein sequence ID" value="TraesCS6D03G0043100.1.CDS1"/>
    <property type="gene ID" value="TraesCS6D03G0043100"/>
</dbReference>
<feature type="region of interest" description="Disordered" evidence="1">
    <location>
        <begin position="1"/>
        <end position="60"/>
    </location>
</feature>
<dbReference type="Gramene" id="TraesCS6D02G020900.1">
    <property type="protein sequence ID" value="TraesCS6D02G020900.1.cds1"/>
    <property type="gene ID" value="TraesCS6D02G020900"/>
</dbReference>
<evidence type="ECO:0000256" key="1">
    <source>
        <dbReference type="SAM" id="MobiDB-lite"/>
    </source>
</evidence>
<evidence type="ECO:0000313" key="3">
    <source>
        <dbReference type="Proteomes" id="UP000019116"/>
    </source>
</evidence>
<dbReference type="Proteomes" id="UP000019116">
    <property type="component" value="Chromosome 6D"/>
</dbReference>
<keyword evidence="3" id="KW-1185">Reference proteome</keyword>
<evidence type="ECO:0000313" key="2">
    <source>
        <dbReference type="EnsemblPlants" id="TraesCS6D02G020900.1.cds1"/>
    </source>
</evidence>
<accession>A0A3B6Q8Y5</accession>
<dbReference type="EnsemblPlants" id="TraesCS6D02G020900.1">
    <property type="protein sequence ID" value="TraesCS6D02G020900.1.cds1"/>
    <property type="gene ID" value="TraesCS6D02G020900"/>
</dbReference>
<sequence length="84" mass="8954">MRATSERERPRPVSPSTTGARVPSTLARSNSGSLATAVATSAAERPRPARKARTASGLAGDLRWESLGEALRAWARVKPQAETR</sequence>
<organism evidence="2">
    <name type="scientific">Triticum aestivum</name>
    <name type="common">Wheat</name>
    <dbReference type="NCBI Taxonomy" id="4565"/>
    <lineage>
        <taxon>Eukaryota</taxon>
        <taxon>Viridiplantae</taxon>
        <taxon>Streptophyta</taxon>
        <taxon>Embryophyta</taxon>
        <taxon>Tracheophyta</taxon>
        <taxon>Spermatophyta</taxon>
        <taxon>Magnoliopsida</taxon>
        <taxon>Liliopsida</taxon>
        <taxon>Poales</taxon>
        <taxon>Poaceae</taxon>
        <taxon>BOP clade</taxon>
        <taxon>Pooideae</taxon>
        <taxon>Triticodae</taxon>
        <taxon>Triticeae</taxon>
        <taxon>Triticinae</taxon>
        <taxon>Triticum</taxon>
    </lineage>
</organism>